<evidence type="ECO:0000256" key="3">
    <source>
        <dbReference type="ARBA" id="ARBA00004651"/>
    </source>
</evidence>
<feature type="transmembrane region" description="Helical" evidence="13">
    <location>
        <begin position="234"/>
        <end position="260"/>
    </location>
</feature>
<evidence type="ECO:0000256" key="11">
    <source>
        <dbReference type="ARBA" id="ARBA00023136"/>
    </source>
</evidence>
<keyword evidence="11 13" id="KW-0472">Membrane</keyword>
<dbReference type="PANTHER" id="PTHR35806:SF1">
    <property type="entry name" value="OXALOACETATE DECARBOXYLASE BETA CHAIN 2"/>
    <property type="match status" value="1"/>
</dbReference>
<keyword evidence="14" id="KW-0456">Lyase</keyword>
<gene>
    <name evidence="14" type="ORF">DQT05_24635</name>
</gene>
<dbReference type="PANTHER" id="PTHR35806">
    <property type="entry name" value="OXALOACETATE DECARBOXYLASE BETA CHAIN 2"/>
    <property type="match status" value="1"/>
</dbReference>
<feature type="transmembrane region" description="Helical" evidence="13">
    <location>
        <begin position="195"/>
        <end position="213"/>
    </location>
</feature>
<dbReference type="NCBIfam" id="TIGR01109">
    <property type="entry name" value="Na_pump_decarbB"/>
    <property type="match status" value="2"/>
</dbReference>
<keyword evidence="7" id="KW-1003">Cell membrane</keyword>
<comment type="catalytic activity">
    <reaction evidence="12">
        <text>oxaloacetate + 2 Na(+)(in) + H(+) = pyruvate + 2 Na(+)(out) + CO2</text>
        <dbReference type="Rhea" id="RHEA:57724"/>
        <dbReference type="ChEBI" id="CHEBI:15361"/>
        <dbReference type="ChEBI" id="CHEBI:15378"/>
        <dbReference type="ChEBI" id="CHEBI:16452"/>
        <dbReference type="ChEBI" id="CHEBI:16526"/>
        <dbReference type="ChEBI" id="CHEBI:29101"/>
        <dbReference type="EC" id="7.2.4.2"/>
    </reaction>
</comment>
<sequence length="319" mass="33777">MESLNALLQGMGLMHLGAGQAIMLLVSLLLLWLAIAKKFEPLLLLPIGFGGLLSNIPEAGMALTALESLLAHHDAGQLAVIAAKLNCAPDVHAIKEALALALPSVQSQMENLAVDMGYTPGVLALFYKVAIGSGVAPLVIFMGVGAMTDFGPLLANPRTLLLGAAAQFGIFATVLGALTLNYFGLISFTLPQAAYSYMALVPLIQPPIMRALTSEKERKIRMVQLRTVSKREKILFPVVLLLLVALLLPDAAPLLGMFCFGNLMRESGVVERLSDTVQNGLINIVTIFLGLSVGAKLVADKFLQPQTLGILLLGVIAFG</sequence>
<dbReference type="EC" id="7.2.4.2" evidence="6"/>
<comment type="similarity">
    <text evidence="4">Belongs to the GcdB/MmdB/OadB family.</text>
</comment>
<dbReference type="AlphaFoldDB" id="A0A5W4VQM1"/>
<evidence type="ECO:0000256" key="1">
    <source>
        <dbReference type="ARBA" id="ARBA00001959"/>
    </source>
</evidence>
<comment type="caution">
    <text evidence="14">The sequence shown here is derived from an EMBL/GenBank/DDBJ whole genome shotgun (WGS) entry which is preliminary data.</text>
</comment>
<feature type="transmembrane region" description="Helical" evidence="13">
    <location>
        <begin position="12"/>
        <end position="35"/>
    </location>
</feature>
<dbReference type="PIRSF" id="PIRSF015658">
    <property type="entry name" value="MmdB_OadB"/>
    <property type="match status" value="1"/>
</dbReference>
<dbReference type="Pfam" id="PF03977">
    <property type="entry name" value="OAD_beta"/>
    <property type="match status" value="2"/>
</dbReference>
<dbReference type="GO" id="GO:0005886">
    <property type="term" value="C:plasma membrane"/>
    <property type="evidence" value="ECO:0007669"/>
    <property type="project" value="UniProtKB-SubCell"/>
</dbReference>
<comment type="function">
    <text evidence="2">Catalyzes the decarboxylation of oxaloacetate coupled to Na(+) translocation.</text>
</comment>
<evidence type="ECO:0000256" key="4">
    <source>
        <dbReference type="ARBA" id="ARBA00010924"/>
    </source>
</evidence>
<reference evidence="14" key="1">
    <citation type="submission" date="2018-06" db="EMBL/GenBank/DDBJ databases">
        <authorList>
            <person name="Ashton P.M."/>
            <person name="Dallman T."/>
            <person name="Nair S."/>
            <person name="De Pinna E."/>
            <person name="Peters T."/>
            <person name="Grant K."/>
        </authorList>
    </citation>
    <scope>NUCLEOTIDE SEQUENCE</scope>
    <source>
        <strain evidence="14">304451</strain>
    </source>
</reference>
<evidence type="ECO:0000256" key="7">
    <source>
        <dbReference type="ARBA" id="ARBA00022475"/>
    </source>
</evidence>
<feature type="transmembrane region" description="Helical" evidence="13">
    <location>
        <begin position="125"/>
        <end position="148"/>
    </location>
</feature>
<comment type="subunit">
    <text evidence="5">Heterotrimer of an alpha, a beta and a gamma subunit.</text>
</comment>
<evidence type="ECO:0000256" key="2">
    <source>
        <dbReference type="ARBA" id="ARBA00003002"/>
    </source>
</evidence>
<evidence type="ECO:0000256" key="10">
    <source>
        <dbReference type="ARBA" id="ARBA00022989"/>
    </source>
</evidence>
<dbReference type="GO" id="GO:0015451">
    <property type="term" value="F:decarboxylation-driven active transmembrane transporter activity"/>
    <property type="evidence" value="ECO:0007669"/>
    <property type="project" value="UniProtKB-EC"/>
</dbReference>
<comment type="cofactor">
    <cofactor evidence="1">
        <name>Na(+)</name>
        <dbReference type="ChEBI" id="CHEBI:29101"/>
    </cofactor>
</comment>
<organism evidence="14">
    <name type="scientific">Salmonella typhimurium</name>
    <dbReference type="NCBI Taxonomy" id="90371"/>
    <lineage>
        <taxon>Bacteria</taxon>
        <taxon>Pseudomonadati</taxon>
        <taxon>Pseudomonadota</taxon>
        <taxon>Gammaproteobacteria</taxon>
        <taxon>Enterobacterales</taxon>
        <taxon>Enterobacteriaceae</taxon>
        <taxon>Salmonella</taxon>
    </lineage>
</organism>
<evidence type="ECO:0000313" key="14">
    <source>
        <dbReference type="EMBL" id="EBX0045661.1"/>
    </source>
</evidence>
<name>A0A5W4VQM1_SALTM</name>
<evidence type="ECO:0000256" key="6">
    <source>
        <dbReference type="ARBA" id="ARBA00011957"/>
    </source>
</evidence>
<dbReference type="GO" id="GO:0006814">
    <property type="term" value="P:sodium ion transport"/>
    <property type="evidence" value="ECO:0007669"/>
    <property type="project" value="InterPro"/>
</dbReference>
<protein>
    <recommendedName>
        <fullName evidence="6">oxaloacetate decarboxylase (Na(+) extruding)</fullName>
        <ecNumber evidence="6">7.2.4.2</ecNumber>
    </recommendedName>
</protein>
<keyword evidence="8 13" id="KW-0812">Transmembrane</keyword>
<evidence type="ECO:0000256" key="5">
    <source>
        <dbReference type="ARBA" id="ARBA00011869"/>
    </source>
</evidence>
<feature type="non-terminal residue" evidence="14">
    <location>
        <position position="319"/>
    </location>
</feature>
<evidence type="ECO:0000256" key="13">
    <source>
        <dbReference type="SAM" id="Phobius"/>
    </source>
</evidence>
<feature type="transmembrane region" description="Helical" evidence="13">
    <location>
        <begin position="280"/>
        <end position="299"/>
    </location>
</feature>
<comment type="subcellular location">
    <subcellularLocation>
        <location evidence="3">Cell membrane</location>
        <topology evidence="3">Multi-pass membrane protein</topology>
    </subcellularLocation>
</comment>
<evidence type="ECO:0000256" key="12">
    <source>
        <dbReference type="ARBA" id="ARBA00048176"/>
    </source>
</evidence>
<feature type="transmembrane region" description="Helical" evidence="13">
    <location>
        <begin position="160"/>
        <end position="183"/>
    </location>
</feature>
<keyword evidence="9" id="KW-1278">Translocase</keyword>
<dbReference type="EMBL" id="AAHJYT010000042">
    <property type="protein sequence ID" value="EBX0045661.1"/>
    <property type="molecule type" value="Genomic_DNA"/>
</dbReference>
<dbReference type="GO" id="GO:0016829">
    <property type="term" value="F:lyase activity"/>
    <property type="evidence" value="ECO:0007669"/>
    <property type="project" value="UniProtKB-KW"/>
</dbReference>
<evidence type="ECO:0000256" key="8">
    <source>
        <dbReference type="ARBA" id="ARBA00022692"/>
    </source>
</evidence>
<proteinExistence type="inferred from homology"/>
<feature type="transmembrane region" description="Helical" evidence="13">
    <location>
        <begin position="42"/>
        <end position="66"/>
    </location>
</feature>
<evidence type="ECO:0000256" key="9">
    <source>
        <dbReference type="ARBA" id="ARBA00022967"/>
    </source>
</evidence>
<dbReference type="InterPro" id="IPR005661">
    <property type="entry name" value="OadB_MmdB"/>
</dbReference>
<keyword evidence="10 13" id="KW-1133">Transmembrane helix</keyword>
<accession>A0A5W4VQM1</accession>